<keyword evidence="1" id="KW-0472">Membrane</keyword>
<evidence type="ECO:0000256" key="1">
    <source>
        <dbReference type="SAM" id="Phobius"/>
    </source>
</evidence>
<name>A0A0R3QC17_9BILA</name>
<protein>
    <submittedName>
        <fullName evidence="2">Uncharacterized protein</fullName>
    </submittedName>
</protein>
<keyword evidence="1" id="KW-1133">Transmembrane helix</keyword>
<accession>A0A0R3QC17</accession>
<dbReference type="WBParaSite" id="BTMF_0000389701-mRNA-1">
    <property type="protein sequence ID" value="BTMF_0000389701-mRNA-1"/>
    <property type="gene ID" value="BTMF_0000389701"/>
</dbReference>
<dbReference type="STRING" id="42155.A0A0R3QC17"/>
<keyword evidence="1" id="KW-0812">Transmembrane</keyword>
<organism evidence="2">
    <name type="scientific">Brugia timori</name>
    <dbReference type="NCBI Taxonomy" id="42155"/>
    <lineage>
        <taxon>Eukaryota</taxon>
        <taxon>Metazoa</taxon>
        <taxon>Ecdysozoa</taxon>
        <taxon>Nematoda</taxon>
        <taxon>Chromadorea</taxon>
        <taxon>Rhabditida</taxon>
        <taxon>Spirurina</taxon>
        <taxon>Spiruromorpha</taxon>
        <taxon>Filarioidea</taxon>
        <taxon>Onchocercidae</taxon>
        <taxon>Brugia</taxon>
    </lineage>
</organism>
<evidence type="ECO:0000313" key="2">
    <source>
        <dbReference type="WBParaSite" id="BTMF_0000389701-mRNA-1"/>
    </source>
</evidence>
<feature type="transmembrane region" description="Helical" evidence="1">
    <location>
        <begin position="140"/>
        <end position="161"/>
    </location>
</feature>
<reference evidence="2" key="1">
    <citation type="submission" date="2017-02" db="UniProtKB">
        <authorList>
            <consortium name="WormBaseParasite"/>
        </authorList>
    </citation>
    <scope>IDENTIFICATION</scope>
</reference>
<proteinExistence type="predicted"/>
<dbReference type="AlphaFoldDB" id="A0A0R3QC17"/>
<sequence length="162" mass="19375">MEKQEFIHQLKETHQKSCQNRNNLSLLIKWLSISNPTLATKLILQRNDLKELMEIGGGPLQIRTTDNRKNRIQRRFNKINTELEILTQNHETINPITHEMKDEIFWQEISEEAEKIIERMEREFYEIVLPIEEEFEDVIIHWKLISICIIMVTILTVLVILK</sequence>